<keyword evidence="2" id="KW-1185">Reference proteome</keyword>
<gene>
    <name evidence="1" type="ORF">Cadr_000016100</name>
</gene>
<proteinExistence type="predicted"/>
<sequence length="84" mass="9331">MLGAGDTVLNKSDMALAYGLAEATEMKEIMTQVQCPIKEVKILQKSVIGSANFIWKKNHNISGKKIDKADDVHQSALKTKKKWD</sequence>
<dbReference type="EMBL" id="JWIN03000004">
    <property type="protein sequence ID" value="KAB1280331.1"/>
    <property type="molecule type" value="Genomic_DNA"/>
</dbReference>
<evidence type="ECO:0000313" key="2">
    <source>
        <dbReference type="Proteomes" id="UP000299084"/>
    </source>
</evidence>
<accession>A0A5N4EA26</accession>
<evidence type="ECO:0000313" key="1">
    <source>
        <dbReference type="EMBL" id="KAB1280331.1"/>
    </source>
</evidence>
<dbReference type="Proteomes" id="UP000299084">
    <property type="component" value="Unassembled WGS sequence"/>
</dbReference>
<protein>
    <submittedName>
        <fullName evidence="1">Uncharacterized protein</fullName>
    </submittedName>
</protein>
<reference evidence="1 2" key="1">
    <citation type="journal article" date="2019" name="Mol. Ecol. Resour.">
        <title>Improving Illumina assemblies with Hi-C and long reads: an example with the North African dromedary.</title>
        <authorList>
            <person name="Elbers J.P."/>
            <person name="Rogers M.F."/>
            <person name="Perelman P.L."/>
            <person name="Proskuryakova A.A."/>
            <person name="Serdyukova N.A."/>
            <person name="Johnson W.E."/>
            <person name="Horin P."/>
            <person name="Corander J."/>
            <person name="Murphy D."/>
            <person name="Burger P.A."/>
        </authorList>
    </citation>
    <scope>NUCLEOTIDE SEQUENCE [LARGE SCALE GENOMIC DNA]</scope>
    <source>
        <strain evidence="1">Drom800</strain>
        <tissue evidence="1">Blood</tissue>
    </source>
</reference>
<organism evidence="1 2">
    <name type="scientific">Camelus dromedarius</name>
    <name type="common">Dromedary</name>
    <name type="synonym">Arabian camel</name>
    <dbReference type="NCBI Taxonomy" id="9838"/>
    <lineage>
        <taxon>Eukaryota</taxon>
        <taxon>Metazoa</taxon>
        <taxon>Chordata</taxon>
        <taxon>Craniata</taxon>
        <taxon>Vertebrata</taxon>
        <taxon>Euteleostomi</taxon>
        <taxon>Mammalia</taxon>
        <taxon>Eutheria</taxon>
        <taxon>Laurasiatheria</taxon>
        <taxon>Artiodactyla</taxon>
        <taxon>Tylopoda</taxon>
        <taxon>Camelidae</taxon>
        <taxon>Camelus</taxon>
    </lineage>
</organism>
<name>A0A5N4EA26_CAMDR</name>
<dbReference type="AlphaFoldDB" id="A0A5N4EA26"/>
<comment type="caution">
    <text evidence="1">The sequence shown here is derived from an EMBL/GenBank/DDBJ whole genome shotgun (WGS) entry which is preliminary data.</text>
</comment>